<feature type="domain" description="Right handed beta helix" evidence="3">
    <location>
        <begin position="106"/>
        <end position="227"/>
    </location>
</feature>
<evidence type="ECO:0000259" key="3">
    <source>
        <dbReference type="Pfam" id="PF13229"/>
    </source>
</evidence>
<dbReference type="SMART" id="SM00710">
    <property type="entry name" value="PbH1"/>
    <property type="match status" value="5"/>
</dbReference>
<dbReference type="SUPFAM" id="SSF51126">
    <property type="entry name" value="Pectin lyase-like"/>
    <property type="match status" value="1"/>
</dbReference>
<dbReference type="Gene3D" id="2.160.20.10">
    <property type="entry name" value="Single-stranded right-handed beta-helix, Pectin lyase-like"/>
    <property type="match status" value="1"/>
</dbReference>
<feature type="region of interest" description="Disordered" evidence="2">
    <location>
        <begin position="312"/>
        <end position="332"/>
    </location>
</feature>
<dbReference type="Pfam" id="PF13229">
    <property type="entry name" value="Beta_helix"/>
    <property type="match status" value="1"/>
</dbReference>
<evidence type="ECO:0000256" key="2">
    <source>
        <dbReference type="SAM" id="MobiDB-lite"/>
    </source>
</evidence>
<protein>
    <recommendedName>
        <fullName evidence="3">Right handed beta helix domain-containing protein</fullName>
    </recommendedName>
</protein>
<dbReference type="InterPro" id="IPR051550">
    <property type="entry name" value="SCF-Subunits/Alg-Epimerases"/>
</dbReference>
<dbReference type="EMBL" id="HBGA01078963">
    <property type="protein sequence ID" value="CAD9018355.1"/>
    <property type="molecule type" value="Transcribed_RNA"/>
</dbReference>
<evidence type="ECO:0000256" key="1">
    <source>
        <dbReference type="ARBA" id="ARBA00022737"/>
    </source>
</evidence>
<feature type="region of interest" description="Disordered" evidence="2">
    <location>
        <begin position="1"/>
        <end position="38"/>
    </location>
</feature>
<dbReference type="InterPro" id="IPR006626">
    <property type="entry name" value="PbH1"/>
</dbReference>
<keyword evidence="1" id="KW-0677">Repeat</keyword>
<dbReference type="InterPro" id="IPR011050">
    <property type="entry name" value="Pectin_lyase_fold/virulence"/>
</dbReference>
<evidence type="ECO:0000313" key="4">
    <source>
        <dbReference type="EMBL" id="CAD9018355.1"/>
    </source>
</evidence>
<sequence length="332" mass="36189">MASKYDDKEEDEDEEGREEDEEGEGQKLVDPESFESGPKTIFVGEWSTVKGINDAIELANEKDSIYVNGGKYDEEVKLHKPSISISGPPDMSAEILNGLTATSNFCTLSKLCINAGLSIRCGNLLVSECDIKKAQNGIQVYRTARPTITRCTIHEVAKCHIAVFPGGNAVVEKNEITGDGQRGSVGLYADDAVDVTFKENLVSNCMTGVYTINGCKGVQIYENKINDSTGHGVYADQQSQPNVKNNEIKNAVHYGLVVAGGSTGVYRDNIIHSSVRIHTACRPSMFGNIVVKPGVVMADDTRYAMRGVVFKRPEELPKPKKPPPPEEEEEEA</sequence>
<proteinExistence type="predicted"/>
<organism evidence="4">
    <name type="scientific">Eutreptiella gymnastica</name>
    <dbReference type="NCBI Taxonomy" id="73025"/>
    <lineage>
        <taxon>Eukaryota</taxon>
        <taxon>Discoba</taxon>
        <taxon>Euglenozoa</taxon>
        <taxon>Euglenida</taxon>
        <taxon>Spirocuta</taxon>
        <taxon>Euglenophyceae</taxon>
        <taxon>Eutreptiales</taxon>
        <taxon>Eutreptiaceae</taxon>
        <taxon>Eutreptiella</taxon>
    </lineage>
</organism>
<gene>
    <name evidence="4" type="ORF">EGYM00392_LOCUS29465</name>
</gene>
<dbReference type="AlphaFoldDB" id="A0A7S1NHM9"/>
<dbReference type="PANTHER" id="PTHR22990:SF15">
    <property type="entry name" value="F-BOX ONLY PROTEIN 10"/>
    <property type="match status" value="1"/>
</dbReference>
<dbReference type="InterPro" id="IPR012334">
    <property type="entry name" value="Pectin_lyas_fold"/>
</dbReference>
<accession>A0A7S1NHM9</accession>
<dbReference type="InterPro" id="IPR039448">
    <property type="entry name" value="Beta_helix"/>
</dbReference>
<name>A0A7S1NHM9_9EUGL</name>
<dbReference type="PANTHER" id="PTHR22990">
    <property type="entry name" value="F-BOX ONLY PROTEIN"/>
    <property type="match status" value="1"/>
</dbReference>
<reference evidence="4" key="1">
    <citation type="submission" date="2021-01" db="EMBL/GenBank/DDBJ databases">
        <authorList>
            <person name="Corre E."/>
            <person name="Pelletier E."/>
            <person name="Niang G."/>
            <person name="Scheremetjew M."/>
            <person name="Finn R."/>
            <person name="Kale V."/>
            <person name="Holt S."/>
            <person name="Cochrane G."/>
            <person name="Meng A."/>
            <person name="Brown T."/>
            <person name="Cohen L."/>
        </authorList>
    </citation>
    <scope>NUCLEOTIDE SEQUENCE</scope>
    <source>
        <strain evidence="4">NIES-381</strain>
    </source>
</reference>
<dbReference type="GO" id="GO:0006511">
    <property type="term" value="P:ubiquitin-dependent protein catabolic process"/>
    <property type="evidence" value="ECO:0007669"/>
    <property type="project" value="TreeGrafter"/>
</dbReference>
<feature type="compositionally biased region" description="Acidic residues" evidence="2">
    <location>
        <begin position="8"/>
        <end position="23"/>
    </location>
</feature>